<dbReference type="EnsemblPlants" id="Solyc09g061825.1.1">
    <property type="protein sequence ID" value="Solyc09g061825.1.1"/>
    <property type="gene ID" value="Solyc09g061825.1"/>
</dbReference>
<accession>A0A3Q7I538</accession>
<protein>
    <submittedName>
        <fullName evidence="1">Uncharacterized protein</fullName>
    </submittedName>
</protein>
<reference evidence="1" key="1">
    <citation type="journal article" date="2012" name="Nature">
        <title>The tomato genome sequence provides insights into fleshy fruit evolution.</title>
        <authorList>
            <consortium name="Tomato Genome Consortium"/>
        </authorList>
    </citation>
    <scope>NUCLEOTIDE SEQUENCE [LARGE SCALE GENOMIC DNA]</scope>
    <source>
        <strain evidence="1">cv. Heinz 1706</strain>
    </source>
</reference>
<dbReference type="Gramene" id="Solyc09g061825.1.1">
    <property type="protein sequence ID" value="Solyc09g061825.1.1"/>
    <property type="gene ID" value="Solyc09g061825.1"/>
</dbReference>
<reference evidence="1" key="2">
    <citation type="submission" date="2019-01" db="UniProtKB">
        <authorList>
            <consortium name="EnsemblPlants"/>
        </authorList>
    </citation>
    <scope>IDENTIFICATION</scope>
    <source>
        <strain evidence="1">cv. Heinz 1706</strain>
    </source>
</reference>
<name>A0A3Q7I538_SOLLC</name>
<evidence type="ECO:0000313" key="1">
    <source>
        <dbReference type="EnsemblPlants" id="Solyc09g061825.1.1"/>
    </source>
</evidence>
<dbReference type="InParanoid" id="A0A3Q7I538"/>
<proteinExistence type="predicted"/>
<evidence type="ECO:0000313" key="2">
    <source>
        <dbReference type="Proteomes" id="UP000004994"/>
    </source>
</evidence>
<organism evidence="1">
    <name type="scientific">Solanum lycopersicum</name>
    <name type="common">Tomato</name>
    <name type="synonym">Lycopersicon esculentum</name>
    <dbReference type="NCBI Taxonomy" id="4081"/>
    <lineage>
        <taxon>Eukaryota</taxon>
        <taxon>Viridiplantae</taxon>
        <taxon>Streptophyta</taxon>
        <taxon>Embryophyta</taxon>
        <taxon>Tracheophyta</taxon>
        <taxon>Spermatophyta</taxon>
        <taxon>Magnoliopsida</taxon>
        <taxon>eudicotyledons</taxon>
        <taxon>Gunneridae</taxon>
        <taxon>Pentapetalae</taxon>
        <taxon>asterids</taxon>
        <taxon>lamiids</taxon>
        <taxon>Solanales</taxon>
        <taxon>Solanaceae</taxon>
        <taxon>Solanoideae</taxon>
        <taxon>Solaneae</taxon>
        <taxon>Solanum</taxon>
        <taxon>Solanum subgen. Lycopersicon</taxon>
    </lineage>
</organism>
<sequence>MILPLEFRQGRETEKDEVGNPESTALISVQVQGIGLLFGKLSISYMWYKLYMEKTTHACSIPSKLQFGQGKYIIIKEKNAHVKPLSEALFGLCWNHKRFFVPKAAQFVKDPVVTLKQFWMKHLVPYAFIGHADYRQPI</sequence>
<dbReference type="AlphaFoldDB" id="A0A3Q7I538"/>
<keyword evidence="2" id="KW-1185">Reference proteome</keyword>
<dbReference type="Proteomes" id="UP000004994">
    <property type="component" value="Chromosome 9"/>
</dbReference>